<organism evidence="2 3">
    <name type="scientific">Nocardioides endophyticus</name>
    <dbReference type="NCBI Taxonomy" id="1353775"/>
    <lineage>
        <taxon>Bacteria</taxon>
        <taxon>Bacillati</taxon>
        <taxon>Actinomycetota</taxon>
        <taxon>Actinomycetes</taxon>
        <taxon>Propionibacteriales</taxon>
        <taxon>Nocardioidaceae</taxon>
        <taxon>Nocardioides</taxon>
    </lineage>
</organism>
<dbReference type="InterPro" id="IPR041698">
    <property type="entry name" value="Methyltransf_25"/>
</dbReference>
<dbReference type="Gene3D" id="3.40.50.150">
    <property type="entry name" value="Vaccinia Virus protein VP39"/>
    <property type="match status" value="1"/>
</dbReference>
<comment type="caution">
    <text evidence="2">The sequence shown here is derived from an EMBL/GenBank/DDBJ whole genome shotgun (WGS) entry which is preliminary data.</text>
</comment>
<gene>
    <name evidence="2" type="ORF">GCM10023350_54300</name>
</gene>
<evidence type="ECO:0000313" key="3">
    <source>
        <dbReference type="Proteomes" id="UP001499882"/>
    </source>
</evidence>
<dbReference type="InterPro" id="IPR029063">
    <property type="entry name" value="SAM-dependent_MTases_sf"/>
</dbReference>
<dbReference type="Proteomes" id="UP001499882">
    <property type="component" value="Unassembled WGS sequence"/>
</dbReference>
<dbReference type="Pfam" id="PF13649">
    <property type="entry name" value="Methyltransf_25"/>
    <property type="match status" value="1"/>
</dbReference>
<reference evidence="3" key="1">
    <citation type="journal article" date="2019" name="Int. J. Syst. Evol. Microbiol.">
        <title>The Global Catalogue of Microorganisms (GCM) 10K type strain sequencing project: providing services to taxonomists for standard genome sequencing and annotation.</title>
        <authorList>
            <consortium name="The Broad Institute Genomics Platform"/>
            <consortium name="The Broad Institute Genome Sequencing Center for Infectious Disease"/>
            <person name="Wu L."/>
            <person name="Ma J."/>
        </authorList>
    </citation>
    <scope>NUCLEOTIDE SEQUENCE [LARGE SCALE GENOMIC DNA]</scope>
    <source>
        <strain evidence="3">JCM 18532</strain>
    </source>
</reference>
<feature type="domain" description="Methyltransferase" evidence="1">
    <location>
        <begin position="351"/>
        <end position="401"/>
    </location>
</feature>
<proteinExistence type="predicted"/>
<dbReference type="RefSeq" id="WP_345530339.1">
    <property type="nucleotide sequence ID" value="NZ_BAABKN010000043.1"/>
</dbReference>
<dbReference type="SUPFAM" id="SSF53335">
    <property type="entry name" value="S-adenosyl-L-methionine-dependent methyltransferases"/>
    <property type="match status" value="1"/>
</dbReference>
<keyword evidence="3" id="KW-1185">Reference proteome</keyword>
<evidence type="ECO:0000259" key="1">
    <source>
        <dbReference type="Pfam" id="PF13649"/>
    </source>
</evidence>
<name>A0ABP8ZMY9_9ACTN</name>
<accession>A0ABP8ZMY9</accession>
<dbReference type="InterPro" id="IPR052613">
    <property type="entry name" value="LicD_transferase"/>
</dbReference>
<protein>
    <recommendedName>
        <fullName evidence="1">Methyltransferase domain-containing protein</fullName>
    </recommendedName>
</protein>
<evidence type="ECO:0000313" key="2">
    <source>
        <dbReference type="EMBL" id="GAA4761057.1"/>
    </source>
</evidence>
<dbReference type="PANTHER" id="PTHR13627:SF31">
    <property type="entry name" value="RIBITOL 5-PHOSPHATE TRANSFERASE FKRP"/>
    <property type="match status" value="1"/>
</dbReference>
<sequence>MSRVDSAAPAVVVSEDGLLLRDAPADVQVVSFDGRYIWAFTAPRDGRIVSGGLLVEWPPVLRRFLDGVVRVRVADVAGSQVLLDEEVALGSGADGARVEVVDHQGFPLAVDKVGHLCRAFDDTEDGVRAEILTGTRRLLDDLREVCDVEAYLNYGALLGAVRDGAMIAHDSDTDVCYLSRHTSPADLIIESYAIQRTLKKLGWTLLRMSGGDIKVLLPLSDGRLCHIDIFVAFRVDGTFYQLGNRSGLLPDSVIVPVSTITLHGVDFPAPADPEAMLEFIYGPGWRVPDPSFKYTDPVRGVRRLDGWLRGFRTDMGRWTEFHQGAGRALSGGRRSGFAKWVDRQLPRGAAVADLGCGTGRDALWFARRGRPVVAFDFSRAARATVIRNARRRRLHVQVRALILNELRTVLVSGAELARDPHHLTARHLVGCLDDRARDQLWLLCRMALRGGGNLFLEFSADVGDDAPPPAPVGLVRRLDPAVVRREIEAAGGVVERQRLRAGTDVLGNLDPTVCRMRVRWTRPVGPDVQRKS</sequence>
<dbReference type="EMBL" id="BAABKN010000043">
    <property type="protein sequence ID" value="GAA4761057.1"/>
    <property type="molecule type" value="Genomic_DNA"/>
</dbReference>
<dbReference type="CDD" id="cd02440">
    <property type="entry name" value="AdoMet_MTases"/>
    <property type="match status" value="1"/>
</dbReference>
<dbReference type="PANTHER" id="PTHR13627">
    <property type="entry name" value="FUKUTIN RELATED PROTEIN"/>
    <property type="match status" value="1"/>
</dbReference>